<evidence type="ECO:0000256" key="1">
    <source>
        <dbReference type="SAM" id="Phobius"/>
    </source>
</evidence>
<keyword evidence="1" id="KW-0472">Membrane</keyword>
<name>A0A6A6V8J2_9PLEO</name>
<organism evidence="2 3">
    <name type="scientific">Sporormia fimetaria CBS 119925</name>
    <dbReference type="NCBI Taxonomy" id="1340428"/>
    <lineage>
        <taxon>Eukaryota</taxon>
        <taxon>Fungi</taxon>
        <taxon>Dikarya</taxon>
        <taxon>Ascomycota</taxon>
        <taxon>Pezizomycotina</taxon>
        <taxon>Dothideomycetes</taxon>
        <taxon>Pleosporomycetidae</taxon>
        <taxon>Pleosporales</taxon>
        <taxon>Sporormiaceae</taxon>
        <taxon>Sporormia</taxon>
    </lineage>
</organism>
<dbReference type="EMBL" id="MU006580">
    <property type="protein sequence ID" value="KAF2745860.1"/>
    <property type="molecule type" value="Genomic_DNA"/>
</dbReference>
<keyword evidence="1" id="KW-0812">Transmembrane</keyword>
<evidence type="ECO:0000313" key="2">
    <source>
        <dbReference type="EMBL" id="KAF2745860.1"/>
    </source>
</evidence>
<accession>A0A6A6V8J2</accession>
<proteinExistence type="predicted"/>
<gene>
    <name evidence="2" type="ORF">M011DRAFT_504084</name>
</gene>
<protein>
    <submittedName>
        <fullName evidence="2">Uncharacterized protein</fullName>
    </submittedName>
</protein>
<sequence length="142" mass="14855">MTPLCPTTTPLPPPPTPHPACAVPLGGSNSTILDTCCNGHINAIISYGSSSASSAEQQNCYQYCTPDPAKLHDVYACLERPENLDVMDGEGRKWACWGEGGEVVVRGVQVGGGSMRRGGRMGWVGVVVLGMVGRGLLGGLWV</sequence>
<reference evidence="2" key="1">
    <citation type="journal article" date="2020" name="Stud. Mycol.">
        <title>101 Dothideomycetes genomes: a test case for predicting lifestyles and emergence of pathogens.</title>
        <authorList>
            <person name="Haridas S."/>
            <person name="Albert R."/>
            <person name="Binder M."/>
            <person name="Bloem J."/>
            <person name="Labutti K."/>
            <person name="Salamov A."/>
            <person name="Andreopoulos B."/>
            <person name="Baker S."/>
            <person name="Barry K."/>
            <person name="Bills G."/>
            <person name="Bluhm B."/>
            <person name="Cannon C."/>
            <person name="Castanera R."/>
            <person name="Culley D."/>
            <person name="Daum C."/>
            <person name="Ezra D."/>
            <person name="Gonzalez J."/>
            <person name="Henrissat B."/>
            <person name="Kuo A."/>
            <person name="Liang C."/>
            <person name="Lipzen A."/>
            <person name="Lutzoni F."/>
            <person name="Magnuson J."/>
            <person name="Mondo S."/>
            <person name="Nolan M."/>
            <person name="Ohm R."/>
            <person name="Pangilinan J."/>
            <person name="Park H.-J."/>
            <person name="Ramirez L."/>
            <person name="Alfaro M."/>
            <person name="Sun H."/>
            <person name="Tritt A."/>
            <person name="Yoshinaga Y."/>
            <person name="Zwiers L.-H."/>
            <person name="Turgeon B."/>
            <person name="Goodwin S."/>
            <person name="Spatafora J."/>
            <person name="Crous P."/>
            <person name="Grigoriev I."/>
        </authorList>
    </citation>
    <scope>NUCLEOTIDE SEQUENCE</scope>
    <source>
        <strain evidence="2">CBS 119925</strain>
    </source>
</reference>
<dbReference type="AlphaFoldDB" id="A0A6A6V8J2"/>
<keyword evidence="3" id="KW-1185">Reference proteome</keyword>
<evidence type="ECO:0000313" key="3">
    <source>
        <dbReference type="Proteomes" id="UP000799440"/>
    </source>
</evidence>
<dbReference type="Proteomes" id="UP000799440">
    <property type="component" value="Unassembled WGS sequence"/>
</dbReference>
<dbReference type="OrthoDB" id="3682427at2759"/>
<keyword evidence="1" id="KW-1133">Transmembrane helix</keyword>
<feature type="transmembrane region" description="Helical" evidence="1">
    <location>
        <begin position="121"/>
        <end position="141"/>
    </location>
</feature>